<dbReference type="GO" id="GO:0046100">
    <property type="term" value="P:hypoxanthine metabolic process"/>
    <property type="evidence" value="ECO:0007669"/>
    <property type="project" value="TreeGrafter"/>
</dbReference>
<keyword evidence="4" id="KW-0328">Glycosyltransferase</keyword>
<evidence type="ECO:0000256" key="1">
    <source>
        <dbReference type="ARBA" id="ARBA00048811"/>
    </source>
</evidence>
<dbReference type="GO" id="GO:0006178">
    <property type="term" value="P:guanine salvage"/>
    <property type="evidence" value="ECO:0007669"/>
    <property type="project" value="TreeGrafter"/>
</dbReference>
<feature type="domain" description="Phosphoribosyltransferase" evidence="3">
    <location>
        <begin position="28"/>
        <end position="146"/>
    </location>
</feature>
<proteinExistence type="predicted"/>
<evidence type="ECO:0000256" key="2">
    <source>
        <dbReference type="ARBA" id="ARBA00049402"/>
    </source>
</evidence>
<dbReference type="SUPFAM" id="SSF53271">
    <property type="entry name" value="PRTase-like"/>
    <property type="match status" value="1"/>
</dbReference>
<dbReference type="PANTHER" id="PTHR43340">
    <property type="entry name" value="HYPOXANTHINE-GUANINE PHOSPHORIBOSYLTRANSFERASE"/>
    <property type="match status" value="1"/>
</dbReference>
<dbReference type="PANTHER" id="PTHR43340:SF1">
    <property type="entry name" value="HYPOXANTHINE PHOSPHORIBOSYLTRANSFERASE"/>
    <property type="match status" value="1"/>
</dbReference>
<evidence type="ECO:0000313" key="5">
    <source>
        <dbReference type="Proteomes" id="UP000199150"/>
    </source>
</evidence>
<dbReference type="Pfam" id="PF00156">
    <property type="entry name" value="Pribosyltran"/>
    <property type="match status" value="1"/>
</dbReference>
<comment type="catalytic activity">
    <reaction evidence="2">
        <text>IMP + diphosphate = hypoxanthine + 5-phospho-alpha-D-ribose 1-diphosphate</text>
        <dbReference type="Rhea" id="RHEA:17973"/>
        <dbReference type="ChEBI" id="CHEBI:17368"/>
        <dbReference type="ChEBI" id="CHEBI:33019"/>
        <dbReference type="ChEBI" id="CHEBI:58017"/>
        <dbReference type="ChEBI" id="CHEBI:58053"/>
        <dbReference type="EC" id="2.4.2.8"/>
    </reaction>
    <physiologicalReaction direction="right-to-left" evidence="2">
        <dbReference type="Rhea" id="RHEA:17975"/>
    </physiologicalReaction>
</comment>
<dbReference type="OrthoDB" id="9802824at2"/>
<dbReference type="GO" id="GO:0004422">
    <property type="term" value="F:hypoxanthine phosphoribosyltransferase activity"/>
    <property type="evidence" value="ECO:0007669"/>
    <property type="project" value="TreeGrafter"/>
</dbReference>
<comment type="catalytic activity">
    <reaction evidence="1">
        <text>GMP + diphosphate = guanine + 5-phospho-alpha-D-ribose 1-diphosphate</text>
        <dbReference type="Rhea" id="RHEA:25424"/>
        <dbReference type="ChEBI" id="CHEBI:16235"/>
        <dbReference type="ChEBI" id="CHEBI:33019"/>
        <dbReference type="ChEBI" id="CHEBI:58017"/>
        <dbReference type="ChEBI" id="CHEBI:58115"/>
        <dbReference type="EC" id="2.4.2.8"/>
    </reaction>
    <physiologicalReaction direction="right-to-left" evidence="1">
        <dbReference type="Rhea" id="RHEA:25426"/>
    </physiologicalReaction>
</comment>
<keyword evidence="4" id="KW-0808">Transferase</keyword>
<evidence type="ECO:0000259" key="3">
    <source>
        <dbReference type="Pfam" id="PF00156"/>
    </source>
</evidence>
<gene>
    <name evidence="4" type="ORF">SAMN02927928_2893</name>
</gene>
<dbReference type="CDD" id="cd06223">
    <property type="entry name" value="PRTases_typeI"/>
    <property type="match status" value="1"/>
</dbReference>
<dbReference type="GO" id="GO:0032263">
    <property type="term" value="P:GMP salvage"/>
    <property type="evidence" value="ECO:0007669"/>
    <property type="project" value="TreeGrafter"/>
</dbReference>
<protein>
    <submittedName>
        <fullName evidence="4">Hypoxanthine phosphoribosyltransferase</fullName>
    </submittedName>
</protein>
<name>A0A1G4SSW1_9CAUL</name>
<dbReference type="GO" id="GO:0000287">
    <property type="term" value="F:magnesium ion binding"/>
    <property type="evidence" value="ECO:0007669"/>
    <property type="project" value="TreeGrafter"/>
</dbReference>
<accession>A0A1G4SSW1</accession>
<dbReference type="GO" id="GO:0005829">
    <property type="term" value="C:cytosol"/>
    <property type="evidence" value="ECO:0007669"/>
    <property type="project" value="TreeGrafter"/>
</dbReference>
<dbReference type="RefSeq" id="WP_090649424.1">
    <property type="nucleotide sequence ID" value="NZ_CBCRYE010000003.1"/>
</dbReference>
<dbReference type="EMBL" id="FMTS01000005">
    <property type="protein sequence ID" value="SCW72091.1"/>
    <property type="molecule type" value="Genomic_DNA"/>
</dbReference>
<dbReference type="AlphaFoldDB" id="A0A1G4SSW1"/>
<keyword evidence="5" id="KW-1185">Reference proteome</keyword>
<sequence length="178" mass="19414">MTDHRPAALLSEDEVQGRVTALADLMIDYIKPDCVGVCLLTGGIWFAADLSRALNRAGKDIAFDALWLSSYADSHESGAMLIRAPLQRSVEGRQVLIMDDVLDTGASLKIACEIAREAGASEVLTAVFARKPDPMKDSKMREMEVDFCAWEAPARYLVGYGLDDGGKYRALPYIGVLD</sequence>
<dbReference type="Gene3D" id="3.40.50.2020">
    <property type="match status" value="1"/>
</dbReference>
<reference evidence="5" key="1">
    <citation type="submission" date="2016-10" db="EMBL/GenBank/DDBJ databases">
        <authorList>
            <person name="Varghese N."/>
            <person name="Submissions S."/>
        </authorList>
    </citation>
    <scope>NUCLEOTIDE SEQUENCE [LARGE SCALE GENOMIC DNA]</scope>
    <source>
        <strain evidence="5">CGMCC 1.3431</strain>
    </source>
</reference>
<dbReference type="GO" id="GO:0032264">
    <property type="term" value="P:IMP salvage"/>
    <property type="evidence" value="ECO:0007669"/>
    <property type="project" value="TreeGrafter"/>
</dbReference>
<organism evidence="4 5">
    <name type="scientific">Asticcacaulis taihuensis</name>
    <dbReference type="NCBI Taxonomy" id="260084"/>
    <lineage>
        <taxon>Bacteria</taxon>
        <taxon>Pseudomonadati</taxon>
        <taxon>Pseudomonadota</taxon>
        <taxon>Alphaproteobacteria</taxon>
        <taxon>Caulobacterales</taxon>
        <taxon>Caulobacteraceae</taxon>
        <taxon>Asticcacaulis</taxon>
    </lineage>
</organism>
<dbReference type="InterPro" id="IPR029057">
    <property type="entry name" value="PRTase-like"/>
</dbReference>
<dbReference type="InterPro" id="IPR000836">
    <property type="entry name" value="PRTase_dom"/>
</dbReference>
<evidence type="ECO:0000313" key="4">
    <source>
        <dbReference type="EMBL" id="SCW72091.1"/>
    </source>
</evidence>
<dbReference type="STRING" id="260084.SAMN02927928_2893"/>
<dbReference type="Proteomes" id="UP000199150">
    <property type="component" value="Unassembled WGS sequence"/>
</dbReference>
<dbReference type="InterPro" id="IPR050408">
    <property type="entry name" value="HGPRT"/>
</dbReference>